<evidence type="ECO:0000259" key="2">
    <source>
        <dbReference type="Pfam" id="PF09832"/>
    </source>
</evidence>
<reference evidence="3 4" key="1">
    <citation type="submission" date="2023-10" db="EMBL/GenBank/DDBJ databases">
        <title>Complete Genome Sequence of Limnobacter thiooxidans CS-K2T, Isolated from freshwater lake sediments in Bavaria, Germany.</title>
        <authorList>
            <person name="Naruki M."/>
            <person name="Watanabe A."/>
            <person name="Warashina T."/>
            <person name="Morita T."/>
            <person name="Arakawa K."/>
        </authorList>
    </citation>
    <scope>NUCLEOTIDE SEQUENCE [LARGE SCALE GENOMIC DNA]</scope>
    <source>
        <strain evidence="3 4">CS-K2</strain>
    </source>
</reference>
<name>A0AA86MIQ5_9BURK</name>
<dbReference type="InterPro" id="IPR018637">
    <property type="entry name" value="DUF2059"/>
</dbReference>
<feature type="domain" description="DUF2059" evidence="2">
    <location>
        <begin position="102"/>
        <end position="157"/>
    </location>
</feature>
<dbReference type="Pfam" id="PF09832">
    <property type="entry name" value="DUF2059"/>
    <property type="match status" value="1"/>
</dbReference>
<gene>
    <name evidence="3" type="ORF">RGQ30_20480</name>
</gene>
<dbReference type="AlphaFoldDB" id="A0AA86MIQ5"/>
<feature type="signal peptide" evidence="1">
    <location>
        <begin position="1"/>
        <end position="29"/>
    </location>
</feature>
<keyword evidence="4" id="KW-1185">Reference proteome</keyword>
<feature type="chain" id="PRO_5045628513" description="DUF2059 domain-containing protein" evidence="1">
    <location>
        <begin position="30"/>
        <end position="176"/>
    </location>
</feature>
<evidence type="ECO:0000256" key="1">
    <source>
        <dbReference type="SAM" id="SignalP"/>
    </source>
</evidence>
<dbReference type="RefSeq" id="WP_338284388.1">
    <property type="nucleotide sequence ID" value="NZ_AP028947.1"/>
</dbReference>
<dbReference type="Proteomes" id="UP001329151">
    <property type="component" value="Chromosome"/>
</dbReference>
<dbReference type="EMBL" id="AP028947">
    <property type="protein sequence ID" value="BET26547.1"/>
    <property type="molecule type" value="Genomic_DNA"/>
</dbReference>
<sequence>MSNQWKGLLGYPRFVLALCAALASFPAYAAPASKESVERLLEVSMADVEVDIMYSEVERFLRKMLNSQIDRRGVTLAQDLSIDMAIDRFLQKVRSEYNWTSFKPLFVPIYQETFDQQEVDDLIAFYETPSGRAFVNKTPMIAQRSSLLMKQQEQVLAPKIERAVEQLRKEINDIKR</sequence>
<keyword evidence="1" id="KW-0732">Signal</keyword>
<dbReference type="KEGG" id="lto:RGQ30_20480"/>
<organism evidence="3 4">
    <name type="scientific">Limnobacter thiooxidans</name>
    <dbReference type="NCBI Taxonomy" id="131080"/>
    <lineage>
        <taxon>Bacteria</taxon>
        <taxon>Pseudomonadati</taxon>
        <taxon>Pseudomonadota</taxon>
        <taxon>Betaproteobacteria</taxon>
        <taxon>Burkholderiales</taxon>
        <taxon>Burkholderiaceae</taxon>
        <taxon>Limnobacter</taxon>
    </lineage>
</organism>
<accession>A0AA86MIQ5</accession>
<protein>
    <recommendedName>
        <fullName evidence="2">DUF2059 domain-containing protein</fullName>
    </recommendedName>
</protein>
<evidence type="ECO:0000313" key="3">
    <source>
        <dbReference type="EMBL" id="BET26547.1"/>
    </source>
</evidence>
<proteinExistence type="predicted"/>
<evidence type="ECO:0000313" key="4">
    <source>
        <dbReference type="Proteomes" id="UP001329151"/>
    </source>
</evidence>